<evidence type="ECO:0000256" key="2">
    <source>
        <dbReference type="ARBA" id="ARBA00012636"/>
    </source>
</evidence>
<dbReference type="SUPFAM" id="SSF51645">
    <property type="entry name" value="Malate synthase G"/>
    <property type="match status" value="1"/>
</dbReference>
<sequence>MSAVAAFATAQPTPADAPATPGIALTTQLAGQSALLPAGVLALLVSLHRAVEPERQRRLQARVARQAFFDGGGLPDFRADTAEIRDGDWRVAPLPDALQDRRVEITGPTDPKMVINALNSGAKVFMADFEDSTAPAWRNLLAGQQALIGAVRGDLTHTGPSVDGKPGKQYTLRPFNEQAVLIVRPRGWHLDEKHVRIDGQPIAGGLFDAAVFAFHNARTLMCKQRGPYFYLPKLQSMEEAALWETALSHIEGMLGLPHGQIKVTVLIETLPAVFEMDEILHALRDRIVGLNCGRWDYIFSYIKTFRRHADKVLPERGQVTMTQPFLKAYSELLIRTCHRRGAHAMGGMAAQIPINHDAAANEQAMARVRADKLREVTAGHDGTWVAHPALIPVAQAIFDAHMPGPNQHGVLRNDVQVGRDDLIAAPTGTITRGGFEGNVEVCVRYLAAWLDGNGCVPIHHLMEDAATAEISRSQLWQWLHTPGQHLDDGTAIDLALLDATLAQLPARLGDRAALPGGARIDEAIALLGELSRRDALTDFLTLPAYDRLD</sequence>
<dbReference type="RefSeq" id="WP_394162811.1">
    <property type="nucleotide sequence ID" value="NZ_JBHGCJ010000005.1"/>
</dbReference>
<dbReference type="GO" id="GO:0004474">
    <property type="term" value="F:malate synthase activity"/>
    <property type="evidence" value="ECO:0007669"/>
    <property type="project" value="UniProtKB-EC"/>
</dbReference>
<dbReference type="Gene3D" id="3.20.20.360">
    <property type="entry name" value="Malate synthase, domain 3"/>
    <property type="match status" value="1"/>
</dbReference>
<proteinExistence type="inferred from homology"/>
<dbReference type="EMBL" id="JBHGCJ010000005">
    <property type="protein sequence ID" value="MFG6109244.1"/>
    <property type="molecule type" value="Genomic_DNA"/>
</dbReference>
<comment type="caution">
    <text evidence="9">The sequence shown here is derived from an EMBL/GenBank/DDBJ whole genome shotgun (WGS) entry which is preliminary data.</text>
</comment>
<evidence type="ECO:0000259" key="7">
    <source>
        <dbReference type="Pfam" id="PF01274"/>
    </source>
</evidence>
<comment type="similarity">
    <text evidence="1">Belongs to the malate synthase family.</text>
</comment>
<protein>
    <recommendedName>
        <fullName evidence="2">malate synthase</fullName>
        <ecNumber evidence="2">2.3.3.9</ecNumber>
    </recommendedName>
</protein>
<evidence type="ECO:0000313" key="10">
    <source>
        <dbReference type="Proteomes" id="UP001605261"/>
    </source>
</evidence>
<dbReference type="EC" id="2.3.3.9" evidence="2"/>
<dbReference type="Gene3D" id="1.20.1220.12">
    <property type="entry name" value="Malate synthase, domain III"/>
    <property type="match status" value="1"/>
</dbReference>
<dbReference type="Proteomes" id="UP001605261">
    <property type="component" value="Unassembled WGS sequence"/>
</dbReference>
<keyword evidence="9" id="KW-0012">Acyltransferase</keyword>
<accession>A0ABW7CWA3</accession>
<feature type="domain" description="Malate synthase C-terminal" evidence="8">
    <location>
        <begin position="430"/>
        <end position="548"/>
    </location>
</feature>
<keyword evidence="5 9" id="KW-0808">Transferase</keyword>
<dbReference type="InterPro" id="IPR001465">
    <property type="entry name" value="Malate_synthase_TIM"/>
</dbReference>
<comment type="catalytic activity">
    <reaction evidence="6">
        <text>glyoxylate + acetyl-CoA + H2O = (S)-malate + CoA + H(+)</text>
        <dbReference type="Rhea" id="RHEA:18181"/>
        <dbReference type="ChEBI" id="CHEBI:15377"/>
        <dbReference type="ChEBI" id="CHEBI:15378"/>
        <dbReference type="ChEBI" id="CHEBI:15589"/>
        <dbReference type="ChEBI" id="CHEBI:36655"/>
        <dbReference type="ChEBI" id="CHEBI:57287"/>
        <dbReference type="ChEBI" id="CHEBI:57288"/>
        <dbReference type="EC" id="2.3.3.9"/>
    </reaction>
</comment>
<keyword evidence="3" id="KW-0329">Glyoxylate bypass</keyword>
<gene>
    <name evidence="9" type="primary">aceB</name>
    <name evidence="9" type="ORF">ACEU0G_003254</name>
</gene>
<reference evidence="9 10" key="1">
    <citation type="submission" date="2024-09" db="EMBL/GenBank/DDBJ databases">
        <authorList>
            <consortium name="All-Russian atlas of soil microorganisms"/>
            <consortium name="as a basis for the search for new antimicrobial producers and enzymes with unique properties"/>
            <person name="Sokolova E.A."/>
            <person name="Voronina E.N."/>
        </authorList>
    </citation>
    <scope>NUCLEOTIDE SEQUENCE [LARGE SCALE GENOMIC DNA]</scope>
    <source>
        <strain evidence="9 10">AF-22b-331.1</strain>
    </source>
</reference>
<dbReference type="InterPro" id="IPR011076">
    <property type="entry name" value="Malate_synth_sf"/>
</dbReference>
<dbReference type="InterPro" id="IPR006252">
    <property type="entry name" value="Malate_synthA"/>
</dbReference>
<feature type="domain" description="Malate synthase TIM barrel" evidence="7">
    <location>
        <begin position="180"/>
        <end position="424"/>
    </location>
</feature>
<dbReference type="Pfam" id="PF01274">
    <property type="entry name" value="MS_TIM-barrel"/>
    <property type="match status" value="1"/>
</dbReference>
<dbReference type="NCBIfam" id="TIGR01344">
    <property type="entry name" value="malate_syn_A"/>
    <property type="match status" value="1"/>
</dbReference>
<name>A0ABW7CWA3_9GAMM</name>
<keyword evidence="10" id="KW-1185">Reference proteome</keyword>
<dbReference type="InterPro" id="IPR046363">
    <property type="entry name" value="MS_N_TIM-barrel_dom"/>
</dbReference>
<evidence type="ECO:0000256" key="5">
    <source>
        <dbReference type="ARBA" id="ARBA00022679"/>
    </source>
</evidence>
<evidence type="ECO:0000256" key="1">
    <source>
        <dbReference type="ARBA" id="ARBA00006394"/>
    </source>
</evidence>
<evidence type="ECO:0000256" key="4">
    <source>
        <dbReference type="ARBA" id="ARBA00022532"/>
    </source>
</evidence>
<keyword evidence="4" id="KW-0816">Tricarboxylic acid cycle</keyword>
<dbReference type="PANTHER" id="PTHR42902:SF1">
    <property type="entry name" value="MALATE SYNTHASE 1-RELATED"/>
    <property type="match status" value="1"/>
</dbReference>
<dbReference type="CDD" id="cd00727">
    <property type="entry name" value="malate_synt_A"/>
    <property type="match status" value="1"/>
</dbReference>
<dbReference type="InterPro" id="IPR048355">
    <property type="entry name" value="MS_C"/>
</dbReference>
<organism evidence="9 10">
    <name type="scientific">Stenotrophomonas nematodicola</name>
    <dbReference type="NCBI Taxonomy" id="2656746"/>
    <lineage>
        <taxon>Bacteria</taxon>
        <taxon>Pseudomonadati</taxon>
        <taxon>Pseudomonadota</taxon>
        <taxon>Gammaproteobacteria</taxon>
        <taxon>Lysobacterales</taxon>
        <taxon>Lysobacteraceae</taxon>
        <taxon>Stenotrophomonas</taxon>
    </lineage>
</organism>
<evidence type="ECO:0000259" key="8">
    <source>
        <dbReference type="Pfam" id="PF20659"/>
    </source>
</evidence>
<dbReference type="PIRSF" id="PIRSF001363">
    <property type="entry name" value="Malate_synth"/>
    <property type="match status" value="1"/>
</dbReference>
<evidence type="ECO:0000256" key="3">
    <source>
        <dbReference type="ARBA" id="ARBA00022435"/>
    </source>
</evidence>
<evidence type="ECO:0000313" key="9">
    <source>
        <dbReference type="EMBL" id="MFG6109244.1"/>
    </source>
</evidence>
<dbReference type="InterPro" id="IPR044856">
    <property type="entry name" value="Malate_synth_C_sf"/>
</dbReference>
<dbReference type="Pfam" id="PF20659">
    <property type="entry name" value="MS_C"/>
    <property type="match status" value="1"/>
</dbReference>
<evidence type="ECO:0000256" key="6">
    <source>
        <dbReference type="ARBA" id="ARBA00047918"/>
    </source>
</evidence>
<dbReference type="PANTHER" id="PTHR42902">
    <property type="entry name" value="MALATE SYNTHASE"/>
    <property type="match status" value="1"/>
</dbReference>